<dbReference type="RefSeq" id="WP_235052839.1">
    <property type="nucleotide sequence ID" value="NZ_JAKFHA010000007.1"/>
</dbReference>
<protein>
    <recommendedName>
        <fullName evidence="10">1,4-alpha-glucan branching enzyme GlgB</fullName>
        <ecNumber evidence="10">2.4.1.18</ecNumber>
    </recommendedName>
    <alternativeName>
        <fullName evidence="10">1,4-alpha-D-glucan:1,4-alpha-D-glucan 6-glucosyl-transferase</fullName>
    </alternativeName>
    <alternativeName>
        <fullName evidence="10">Alpha-(1-&gt;4)-glucan branching enzyme</fullName>
    </alternativeName>
    <alternativeName>
        <fullName evidence="10">Glycogen branching enzyme</fullName>
        <shortName evidence="10">BE</shortName>
    </alternativeName>
</protein>
<evidence type="ECO:0000256" key="11">
    <source>
        <dbReference type="PIRSR" id="PIRSR000463-1"/>
    </source>
</evidence>
<evidence type="ECO:0000256" key="6">
    <source>
        <dbReference type="ARBA" id="ARBA00022676"/>
    </source>
</evidence>
<dbReference type="InterPro" id="IPR037439">
    <property type="entry name" value="Branching_enzy"/>
</dbReference>
<dbReference type="FunFam" id="2.60.40.1180:FF:000002">
    <property type="entry name" value="1,4-alpha-glucan branching enzyme GlgB"/>
    <property type="match status" value="1"/>
</dbReference>
<comment type="similarity">
    <text evidence="3 10">Belongs to the glycosyl hydrolase 13 family. GlgB subfamily.</text>
</comment>
<evidence type="ECO:0000259" key="12">
    <source>
        <dbReference type="SMART" id="SM00642"/>
    </source>
</evidence>
<gene>
    <name evidence="10 13" type="primary">glgB</name>
    <name evidence="13" type="ORF">LZ495_15905</name>
</gene>
<dbReference type="GO" id="GO:0005978">
    <property type="term" value="P:glycogen biosynthetic process"/>
    <property type="evidence" value="ECO:0007669"/>
    <property type="project" value="UniProtKB-UniRule"/>
</dbReference>
<dbReference type="SMART" id="SM00642">
    <property type="entry name" value="Aamy"/>
    <property type="match status" value="1"/>
</dbReference>
<comment type="catalytic activity">
    <reaction evidence="1 10">
        <text>Transfers a segment of a (1-&gt;4)-alpha-D-glucan chain to a primary hydroxy group in a similar glucan chain.</text>
        <dbReference type="EC" id="2.4.1.18"/>
    </reaction>
</comment>
<dbReference type="SUPFAM" id="SSF81296">
    <property type="entry name" value="E set domains"/>
    <property type="match status" value="2"/>
</dbReference>
<evidence type="ECO:0000256" key="10">
    <source>
        <dbReference type="HAMAP-Rule" id="MF_00685"/>
    </source>
</evidence>
<dbReference type="GO" id="GO:0003844">
    <property type="term" value="F:1,4-alpha-glucan branching enzyme activity"/>
    <property type="evidence" value="ECO:0007669"/>
    <property type="project" value="UniProtKB-UniRule"/>
</dbReference>
<dbReference type="InterPro" id="IPR054169">
    <property type="entry name" value="GlgB_N"/>
</dbReference>
<evidence type="ECO:0000313" key="14">
    <source>
        <dbReference type="Proteomes" id="UP001165378"/>
    </source>
</evidence>
<sequence length="736" mass="82307">MTPTHLVDPVESVLTEVAPAAPAPPLDPAELRRVLDAAHHDPHSVLGPHPVADADGVVLRVLRPWAERVVVVAEHGRYELAHEAEGLFCGVLPGEKVPDYRLEVTYEGTTLVTDDPYRFLPTLGEFDLHLISEGRHEKLWTVLGSHVRAYETQGETVTGTSFAVWAPNAQGVRLVGDFNYWDGTAHPMRSLGSSGVWELFVPDVGDGTKYKYEIMGRDGHLRQKADPMAFATEVPPQTASVVDTSWYAWGDDDWMAARAGRAHHAAPMSVYEVHLGSWRPGLDYRGLAEQLPAYVKDMGFTHVEFMPVAEHPFGGSWGYQVTSYYAPTSRFGSPDDFRHLVDALHRAGIGVIVDWVPAHFPKDAWALARFDGTPLYEHPDPRRGEHPDWGTLVFDYGRTEVRNFLVANAVFWAEEFHIDGLRVDAVASMLYLDYSREGGDWVPNSEGGRENWDAVALLQEMNATIYRRVPGIVTIAEESTAWDGVTRPTSHGGLGFGLKWNMGWMHDSLEYIQKEPVHRQYHHHDITFSLMYAWSENYVLPISHDEVVHGKKSLLHKMPGDRWQQMANVRAYLGFMWSHPGKQLLFMGSEFAQDAEWSEAHGLDWWLLEHAEHQGVQRLVRDLNHTYTASPALWSQDTTPDGFTWIDGGNAADNVLSFIRHGSDGELLVAVANFSPLVRHDFGLHLPRTGTWRETLNTDAATYGGSNVGNMGAITTDDSGWATITLPPLATIWLTL</sequence>
<keyword evidence="9 10" id="KW-0119">Carbohydrate metabolism</keyword>
<evidence type="ECO:0000256" key="3">
    <source>
        <dbReference type="ARBA" id="ARBA00009000"/>
    </source>
</evidence>
<dbReference type="CDD" id="cd02855">
    <property type="entry name" value="E_set_GBE_prok_N"/>
    <property type="match status" value="1"/>
</dbReference>
<dbReference type="Proteomes" id="UP001165378">
    <property type="component" value="Unassembled WGS sequence"/>
</dbReference>
<evidence type="ECO:0000256" key="1">
    <source>
        <dbReference type="ARBA" id="ARBA00000826"/>
    </source>
</evidence>
<dbReference type="Gene3D" id="2.60.40.1180">
    <property type="entry name" value="Golgi alpha-mannosidase II"/>
    <property type="match status" value="1"/>
</dbReference>
<dbReference type="InterPro" id="IPR017853">
    <property type="entry name" value="GH"/>
</dbReference>
<accession>A0AA41U443</accession>
<organism evidence="13 14">
    <name type="scientific">Yinghuangia soli</name>
    <dbReference type="NCBI Taxonomy" id="2908204"/>
    <lineage>
        <taxon>Bacteria</taxon>
        <taxon>Bacillati</taxon>
        <taxon>Actinomycetota</taxon>
        <taxon>Actinomycetes</taxon>
        <taxon>Kitasatosporales</taxon>
        <taxon>Streptomycetaceae</taxon>
        <taxon>Yinghuangia</taxon>
    </lineage>
</organism>
<dbReference type="SUPFAM" id="SSF51011">
    <property type="entry name" value="Glycosyl hydrolase domain"/>
    <property type="match status" value="1"/>
</dbReference>
<dbReference type="EC" id="2.4.1.18" evidence="10"/>
<dbReference type="GO" id="GO:0005829">
    <property type="term" value="C:cytosol"/>
    <property type="evidence" value="ECO:0007669"/>
    <property type="project" value="TreeGrafter"/>
</dbReference>
<dbReference type="InterPro" id="IPR044143">
    <property type="entry name" value="GlgB_N_E_set_prok"/>
</dbReference>
<dbReference type="NCBIfam" id="NF008967">
    <property type="entry name" value="PRK12313.1"/>
    <property type="match status" value="1"/>
</dbReference>
<dbReference type="NCBIfam" id="TIGR01515">
    <property type="entry name" value="branching_enzym"/>
    <property type="match status" value="1"/>
</dbReference>
<evidence type="ECO:0000256" key="9">
    <source>
        <dbReference type="ARBA" id="ARBA00023277"/>
    </source>
</evidence>
<dbReference type="InterPro" id="IPR006048">
    <property type="entry name" value="A-amylase/branching_C"/>
</dbReference>
<evidence type="ECO:0000256" key="4">
    <source>
        <dbReference type="ARBA" id="ARBA00011245"/>
    </source>
</evidence>
<dbReference type="FunFam" id="3.20.20.80:FF:000003">
    <property type="entry name" value="1,4-alpha-glucan branching enzyme GlgB"/>
    <property type="match status" value="1"/>
</dbReference>
<evidence type="ECO:0000313" key="13">
    <source>
        <dbReference type="EMBL" id="MCF2528689.1"/>
    </source>
</evidence>
<evidence type="ECO:0000256" key="8">
    <source>
        <dbReference type="ARBA" id="ARBA00023056"/>
    </source>
</evidence>
<keyword evidence="5 10" id="KW-0321">Glycogen metabolism</keyword>
<dbReference type="Pfam" id="PF00128">
    <property type="entry name" value="Alpha-amylase"/>
    <property type="match status" value="1"/>
</dbReference>
<keyword evidence="7 10" id="KW-0808">Transferase</keyword>
<dbReference type="SUPFAM" id="SSF51445">
    <property type="entry name" value="(Trans)glycosidases"/>
    <property type="match status" value="1"/>
</dbReference>
<dbReference type="InterPro" id="IPR006047">
    <property type="entry name" value="GH13_cat_dom"/>
</dbReference>
<keyword evidence="8 10" id="KW-0320">Glycogen biosynthesis</keyword>
<keyword evidence="6 10" id="KW-0328">Glycosyltransferase</keyword>
<feature type="active site" description="Proton donor" evidence="10 11">
    <location>
        <position position="477"/>
    </location>
</feature>
<dbReference type="InterPro" id="IPR004193">
    <property type="entry name" value="Glyco_hydro_13_N"/>
</dbReference>
<comment type="pathway">
    <text evidence="2 10">Glycan biosynthesis; glycogen biosynthesis.</text>
</comment>
<dbReference type="PANTHER" id="PTHR43651">
    <property type="entry name" value="1,4-ALPHA-GLUCAN-BRANCHING ENZYME"/>
    <property type="match status" value="1"/>
</dbReference>
<dbReference type="NCBIfam" id="NF003811">
    <property type="entry name" value="PRK05402.1"/>
    <property type="match status" value="1"/>
</dbReference>
<dbReference type="InterPro" id="IPR006407">
    <property type="entry name" value="GlgB"/>
</dbReference>
<reference evidence="13" key="1">
    <citation type="submission" date="2022-01" db="EMBL/GenBank/DDBJ databases">
        <title>Genome-Based Taxonomic Classification of the Phylum Actinobacteria.</title>
        <authorList>
            <person name="Gao Y."/>
        </authorList>
    </citation>
    <scope>NUCLEOTIDE SEQUENCE</scope>
    <source>
        <strain evidence="13">KLBMP 8922</strain>
    </source>
</reference>
<dbReference type="GO" id="GO:0043169">
    <property type="term" value="F:cation binding"/>
    <property type="evidence" value="ECO:0007669"/>
    <property type="project" value="InterPro"/>
</dbReference>
<dbReference type="GO" id="GO:0004553">
    <property type="term" value="F:hydrolase activity, hydrolyzing O-glycosyl compounds"/>
    <property type="evidence" value="ECO:0007669"/>
    <property type="project" value="InterPro"/>
</dbReference>
<evidence type="ECO:0000256" key="2">
    <source>
        <dbReference type="ARBA" id="ARBA00004964"/>
    </source>
</evidence>
<evidence type="ECO:0000256" key="7">
    <source>
        <dbReference type="ARBA" id="ARBA00022679"/>
    </source>
</evidence>
<dbReference type="InterPro" id="IPR013780">
    <property type="entry name" value="Glyco_hydro_b"/>
</dbReference>
<dbReference type="PIRSF" id="PIRSF000463">
    <property type="entry name" value="GlgB"/>
    <property type="match status" value="1"/>
</dbReference>
<feature type="domain" description="Glycosyl hydrolase family 13 catalytic" evidence="12">
    <location>
        <begin position="272"/>
        <end position="623"/>
    </location>
</feature>
<dbReference type="InterPro" id="IPR013783">
    <property type="entry name" value="Ig-like_fold"/>
</dbReference>
<keyword evidence="14" id="KW-1185">Reference proteome</keyword>
<proteinExistence type="inferred from homology"/>
<comment type="subunit">
    <text evidence="4 10">Monomer.</text>
</comment>
<dbReference type="Pfam" id="PF02922">
    <property type="entry name" value="CBM_48"/>
    <property type="match status" value="1"/>
</dbReference>
<dbReference type="FunFam" id="2.60.40.10:FF:000169">
    <property type="entry name" value="1,4-alpha-glucan branching enzyme GlgB"/>
    <property type="match status" value="1"/>
</dbReference>
<dbReference type="HAMAP" id="MF_00685">
    <property type="entry name" value="GlgB"/>
    <property type="match status" value="1"/>
</dbReference>
<dbReference type="Gene3D" id="3.20.20.80">
    <property type="entry name" value="Glycosidases"/>
    <property type="match status" value="1"/>
</dbReference>
<dbReference type="Pfam" id="PF02806">
    <property type="entry name" value="Alpha-amylase_C"/>
    <property type="match status" value="1"/>
</dbReference>
<dbReference type="InterPro" id="IPR014756">
    <property type="entry name" value="Ig_E-set"/>
</dbReference>
<dbReference type="Gene3D" id="2.60.40.10">
    <property type="entry name" value="Immunoglobulins"/>
    <property type="match status" value="2"/>
</dbReference>
<dbReference type="EMBL" id="JAKFHA010000007">
    <property type="protein sequence ID" value="MCF2528689.1"/>
    <property type="molecule type" value="Genomic_DNA"/>
</dbReference>
<comment type="function">
    <text evidence="10">Catalyzes the formation of the alpha-1,6-glucosidic linkages in glycogen by scission of a 1,4-alpha-linked oligosaccharide from growing alpha-1,4-glucan chains and the subsequent attachment of the oligosaccharide to the alpha-1,6 position.</text>
</comment>
<name>A0AA41U443_9ACTN</name>
<comment type="caution">
    <text evidence="13">The sequence shown here is derived from an EMBL/GenBank/DDBJ whole genome shotgun (WGS) entry which is preliminary data.</text>
</comment>
<dbReference type="CDD" id="cd11322">
    <property type="entry name" value="AmyAc_Glg_BE"/>
    <property type="match status" value="1"/>
</dbReference>
<dbReference type="AlphaFoldDB" id="A0AA41U443"/>
<feature type="active site" description="Nucleophile" evidence="10 11">
    <location>
        <position position="424"/>
    </location>
</feature>
<evidence type="ECO:0000256" key="5">
    <source>
        <dbReference type="ARBA" id="ARBA00022600"/>
    </source>
</evidence>
<dbReference type="PANTHER" id="PTHR43651:SF3">
    <property type="entry name" value="1,4-ALPHA-GLUCAN-BRANCHING ENZYME"/>
    <property type="match status" value="1"/>
</dbReference>
<dbReference type="Pfam" id="PF22019">
    <property type="entry name" value="GlgB_N"/>
    <property type="match status" value="1"/>
</dbReference>